<dbReference type="WBParaSite" id="PTRK_0001732900.1">
    <property type="protein sequence ID" value="PTRK_0001732900.1"/>
    <property type="gene ID" value="PTRK_0001732900"/>
</dbReference>
<dbReference type="STRING" id="131310.A0A0N5A608"/>
<dbReference type="AlphaFoldDB" id="A0A0N5A608"/>
<dbReference type="GO" id="GO:1990423">
    <property type="term" value="C:RZZ complex"/>
    <property type="evidence" value="ECO:0007669"/>
    <property type="project" value="TreeGrafter"/>
</dbReference>
<dbReference type="GO" id="GO:0005737">
    <property type="term" value="C:cytoplasm"/>
    <property type="evidence" value="ECO:0007669"/>
    <property type="project" value="GOC"/>
</dbReference>
<feature type="domain" description="Centromere/kinetochore protein zw10 middle" evidence="2">
    <location>
        <begin position="207"/>
        <end position="406"/>
    </location>
</feature>
<dbReference type="GO" id="GO:0006888">
    <property type="term" value="P:endoplasmic reticulum to Golgi vesicle-mediated transport"/>
    <property type="evidence" value="ECO:0007669"/>
    <property type="project" value="TreeGrafter"/>
</dbReference>
<proteinExistence type="predicted"/>
<keyword evidence="5" id="KW-1185">Reference proteome</keyword>
<dbReference type="PANTHER" id="PTHR12205">
    <property type="entry name" value="CENTROMERE/KINETOCHORE PROTEIN ZW10"/>
    <property type="match status" value="1"/>
</dbReference>
<dbReference type="Pfam" id="PF20666">
    <property type="entry name" value="ZW10_C"/>
    <property type="match status" value="1"/>
</dbReference>
<reference evidence="6" key="1">
    <citation type="submission" date="2017-02" db="UniProtKB">
        <authorList>
            <consortium name="WormBaseParasite"/>
        </authorList>
    </citation>
    <scope>IDENTIFICATION</scope>
</reference>
<dbReference type="InterPro" id="IPR055148">
    <property type="entry name" value="ZW10_C_2"/>
</dbReference>
<protein>
    <submittedName>
        <fullName evidence="6">Exocyst complex component Sec10</fullName>
    </submittedName>
</protein>
<dbReference type="InterPro" id="IPR048343">
    <property type="entry name" value="ZW10_C"/>
</dbReference>
<dbReference type="InterPro" id="IPR048344">
    <property type="entry name" value="Zw10_middle"/>
</dbReference>
<feature type="coiled-coil region" evidence="1">
    <location>
        <begin position="19"/>
        <end position="46"/>
    </location>
</feature>
<evidence type="ECO:0000259" key="3">
    <source>
        <dbReference type="Pfam" id="PF20666"/>
    </source>
</evidence>
<evidence type="ECO:0000256" key="1">
    <source>
        <dbReference type="SAM" id="Coils"/>
    </source>
</evidence>
<accession>A0A0N5A608</accession>
<dbReference type="InterPro" id="IPR046362">
    <property type="entry name" value="Zw10/DSL1_C_sf"/>
</dbReference>
<feature type="domain" description="ZW10 C-terminal helical" evidence="4">
    <location>
        <begin position="618"/>
        <end position="748"/>
    </location>
</feature>
<evidence type="ECO:0000259" key="4">
    <source>
        <dbReference type="Pfam" id="PF22766"/>
    </source>
</evidence>
<evidence type="ECO:0000259" key="2">
    <source>
        <dbReference type="Pfam" id="PF20665"/>
    </source>
</evidence>
<sequence>MSNKIKPNYLQSSLLYLDLDSNKREVIQLKHEMEKAKQTYDDELKTFSSLLKSNGITIGSNIPDNKERCDILNGISNEMKEIEADLIAFDQKVKEFTNNSCEEKMLEYKNMKTKLGAFLEISEIYCSLKKYHNDFNLICNIHDYSTKLARMKHLVEMFNSRNEGTLGREFERQFIDKLEKEIFERENSFLMYLKKYFRDFVTYSKFSENSTTTFEFYIKKERKQFEDILSSMYILDNLDIQLRDFVKFLKELLEMSSKYKICLNEKCVQENDDEYIMKFDFKTSSKDEQANPNNIYSFLNLFFTNIDKIFQNIIIDSSKTLKLTFLGFLGSKIEENVIQIIKEEYLMPLLPLEDEGIDNYKNILMNGKKIISLLKKENFFQNNVDYLEEFETNLDKICTQRRCMRTALISREYLLNNMDKKVLIKTRMIEVTNVDIYLSSYSISCLKFDILPQLVLSYEREEKYFVSDGIYQIINEVGALYDSIDKVQQIQKEIILLNIKNIFKMVISLVPRIHSKLVQSNLDMGALFYNNYFYLLYCLYKYSLIDDSEEMINIVTKLRILASDSIEDHFNKLIYQIMKELKDGLLIIEVHKSLDSFELFKEMANFGLFFQNKVTELNELFPLIMYQDILTNIVKRCLINITNVIMNISDFRSDQCELITHRVNDLFDIFNKPFKKISGDESIKNRCPKEYYRLFEVIFCLNHSLDDIEDRYCDEDCPSEFLEKHELKSLIRAIFQNTDKRAKILKKIN</sequence>
<keyword evidence="1" id="KW-0175">Coiled coil</keyword>
<dbReference type="PANTHER" id="PTHR12205:SF0">
    <property type="entry name" value="CENTROMERE_KINETOCHORE PROTEIN ZW10 HOMOLOG"/>
    <property type="match status" value="1"/>
</dbReference>
<name>A0A0N5A608_PARTI</name>
<dbReference type="Gene3D" id="1.10.357.150">
    <property type="match status" value="1"/>
</dbReference>
<dbReference type="Proteomes" id="UP000038045">
    <property type="component" value="Unplaced"/>
</dbReference>
<dbReference type="Pfam" id="PF22766">
    <property type="entry name" value="ZW10_C2"/>
    <property type="match status" value="1"/>
</dbReference>
<dbReference type="GO" id="GO:0007094">
    <property type="term" value="P:mitotic spindle assembly checkpoint signaling"/>
    <property type="evidence" value="ECO:0007669"/>
    <property type="project" value="TreeGrafter"/>
</dbReference>
<organism evidence="5 6">
    <name type="scientific">Parastrongyloides trichosuri</name>
    <name type="common">Possum-specific nematode worm</name>
    <dbReference type="NCBI Taxonomy" id="131310"/>
    <lineage>
        <taxon>Eukaryota</taxon>
        <taxon>Metazoa</taxon>
        <taxon>Ecdysozoa</taxon>
        <taxon>Nematoda</taxon>
        <taxon>Chromadorea</taxon>
        <taxon>Rhabditida</taxon>
        <taxon>Tylenchina</taxon>
        <taxon>Panagrolaimomorpha</taxon>
        <taxon>Strongyloidoidea</taxon>
        <taxon>Strongyloididae</taxon>
        <taxon>Parastrongyloides</taxon>
    </lineage>
</organism>
<evidence type="ECO:0000313" key="6">
    <source>
        <dbReference type="WBParaSite" id="PTRK_0001732900.1"/>
    </source>
</evidence>
<evidence type="ECO:0000313" key="5">
    <source>
        <dbReference type="Proteomes" id="UP000038045"/>
    </source>
</evidence>
<feature type="domain" description="Centromere/kinetochore protein zw10 C-terminal" evidence="3">
    <location>
        <begin position="480"/>
        <end position="573"/>
    </location>
</feature>
<dbReference type="Pfam" id="PF20665">
    <property type="entry name" value="Zw10_middle"/>
    <property type="match status" value="1"/>
</dbReference>